<proteinExistence type="predicted"/>
<evidence type="ECO:0000313" key="2">
    <source>
        <dbReference type="EMBL" id="MDH6181258.1"/>
    </source>
</evidence>
<organism evidence="2 3">
    <name type="scientific">Antiquaquibacter oligotrophicus</name>
    <dbReference type="NCBI Taxonomy" id="2880260"/>
    <lineage>
        <taxon>Bacteria</taxon>
        <taxon>Bacillati</taxon>
        <taxon>Actinomycetota</taxon>
        <taxon>Actinomycetes</taxon>
        <taxon>Micrococcales</taxon>
        <taxon>Microbacteriaceae</taxon>
        <taxon>Antiquaquibacter</taxon>
    </lineage>
</organism>
<keyword evidence="1" id="KW-0472">Membrane</keyword>
<gene>
    <name evidence="2" type="ORF">M2152_001440</name>
</gene>
<keyword evidence="1" id="KW-1133">Transmembrane helix</keyword>
<dbReference type="EMBL" id="JARXVQ010000001">
    <property type="protein sequence ID" value="MDH6181258.1"/>
    <property type="molecule type" value="Genomic_DNA"/>
</dbReference>
<keyword evidence="3" id="KW-1185">Reference proteome</keyword>
<protein>
    <recommendedName>
        <fullName evidence="4">CTP synthetase</fullName>
    </recommendedName>
</protein>
<comment type="caution">
    <text evidence="2">The sequence shown here is derived from an EMBL/GenBank/DDBJ whole genome shotgun (WGS) entry which is preliminary data.</text>
</comment>
<feature type="transmembrane region" description="Helical" evidence="1">
    <location>
        <begin position="33"/>
        <end position="52"/>
    </location>
</feature>
<sequence>MKMIAFLVSLALFIGGLYLMGMAFTVEGLESVLFIAGILITSLGIVIPVHVLKRVDG</sequence>
<dbReference type="Proteomes" id="UP001160142">
    <property type="component" value="Unassembled WGS sequence"/>
</dbReference>
<accession>A0ABT6KMM1</accession>
<dbReference type="RefSeq" id="WP_322133577.1">
    <property type="nucleotide sequence ID" value="NZ_CP085036.1"/>
</dbReference>
<evidence type="ECO:0008006" key="4">
    <source>
        <dbReference type="Google" id="ProtNLM"/>
    </source>
</evidence>
<evidence type="ECO:0000256" key="1">
    <source>
        <dbReference type="SAM" id="Phobius"/>
    </source>
</evidence>
<keyword evidence="1" id="KW-0812">Transmembrane</keyword>
<name>A0ABT6KMM1_9MICO</name>
<evidence type="ECO:0000313" key="3">
    <source>
        <dbReference type="Proteomes" id="UP001160142"/>
    </source>
</evidence>
<reference evidence="2 3" key="1">
    <citation type="submission" date="2023-04" db="EMBL/GenBank/DDBJ databases">
        <title>Genome Encyclopedia of Bacteria and Archaea VI: Functional Genomics of Type Strains.</title>
        <authorList>
            <person name="Whitman W."/>
        </authorList>
    </citation>
    <scope>NUCLEOTIDE SEQUENCE [LARGE SCALE GENOMIC DNA]</scope>
    <source>
        <strain evidence="2 3">SG_E_30_P1</strain>
    </source>
</reference>